<reference evidence="1 2" key="1">
    <citation type="journal article" date="2020" name="G3 (Bethesda)">
        <title>Improved Reference Genome for Cyclotella cryptica CCMP332, a Model for Cell Wall Morphogenesis, Salinity Adaptation, and Lipid Production in Diatoms (Bacillariophyta).</title>
        <authorList>
            <person name="Roberts W.R."/>
            <person name="Downey K.M."/>
            <person name="Ruck E.C."/>
            <person name="Traller J.C."/>
            <person name="Alverson A.J."/>
        </authorList>
    </citation>
    <scope>NUCLEOTIDE SEQUENCE [LARGE SCALE GENOMIC DNA]</scope>
    <source>
        <strain evidence="1 2">CCMP332</strain>
    </source>
</reference>
<evidence type="ECO:0000313" key="2">
    <source>
        <dbReference type="Proteomes" id="UP001516023"/>
    </source>
</evidence>
<dbReference type="Proteomes" id="UP001516023">
    <property type="component" value="Unassembled WGS sequence"/>
</dbReference>
<protein>
    <submittedName>
        <fullName evidence="1">Uncharacterized protein</fullName>
    </submittedName>
</protein>
<name>A0ABD3NWV2_9STRA</name>
<gene>
    <name evidence="1" type="ORF">HJC23_004352</name>
</gene>
<proteinExistence type="predicted"/>
<organism evidence="1 2">
    <name type="scientific">Cyclotella cryptica</name>
    <dbReference type="NCBI Taxonomy" id="29204"/>
    <lineage>
        <taxon>Eukaryota</taxon>
        <taxon>Sar</taxon>
        <taxon>Stramenopiles</taxon>
        <taxon>Ochrophyta</taxon>
        <taxon>Bacillariophyta</taxon>
        <taxon>Coscinodiscophyceae</taxon>
        <taxon>Thalassiosirophycidae</taxon>
        <taxon>Stephanodiscales</taxon>
        <taxon>Stephanodiscaceae</taxon>
        <taxon>Cyclotella</taxon>
    </lineage>
</organism>
<accession>A0ABD3NWV2</accession>
<sequence>MAGEFVTIVSMLLYHFTKQKVWELLETTLLAMICSFHMISSRSEHWDREEELEGLIGLEIIANERRHSKSKVRCVTVDRQDLESKIVDGNLDRLKNGRSHSRQKKAPEATSVDTVGILTGKGITKQHNLIKCSKHFFEHFLDGSAGVMYTSFLGLIVDEFLMWFGDDKKNG</sequence>
<evidence type="ECO:0000313" key="1">
    <source>
        <dbReference type="EMBL" id="KAL3780415.1"/>
    </source>
</evidence>
<dbReference type="AlphaFoldDB" id="A0ABD3NWV2"/>
<comment type="caution">
    <text evidence="1">The sequence shown here is derived from an EMBL/GenBank/DDBJ whole genome shotgun (WGS) entry which is preliminary data.</text>
</comment>
<dbReference type="EMBL" id="JABMIG020000350">
    <property type="protein sequence ID" value="KAL3780415.1"/>
    <property type="molecule type" value="Genomic_DNA"/>
</dbReference>
<keyword evidence="2" id="KW-1185">Reference proteome</keyword>